<dbReference type="InterPro" id="IPR050819">
    <property type="entry name" value="Tripeptidyl-peptidase_I"/>
</dbReference>
<organism evidence="3 4">
    <name type="scientific">Solihabitans fulvus</name>
    <dbReference type="NCBI Taxonomy" id="1892852"/>
    <lineage>
        <taxon>Bacteria</taxon>
        <taxon>Bacillati</taxon>
        <taxon>Actinomycetota</taxon>
        <taxon>Actinomycetes</taxon>
        <taxon>Pseudonocardiales</taxon>
        <taxon>Pseudonocardiaceae</taxon>
        <taxon>Solihabitans</taxon>
    </lineage>
</organism>
<dbReference type="EMBL" id="VUOB01000001">
    <property type="protein sequence ID" value="KAA2267043.1"/>
    <property type="molecule type" value="Genomic_DNA"/>
</dbReference>
<proteinExistence type="predicted"/>
<dbReference type="PROSITE" id="PS51695">
    <property type="entry name" value="SEDOLISIN"/>
    <property type="match status" value="1"/>
</dbReference>
<feature type="domain" description="Peptidase S53" evidence="2">
    <location>
        <begin position="81"/>
        <end position="418"/>
    </location>
</feature>
<keyword evidence="1" id="KW-0732">Signal</keyword>
<dbReference type="AlphaFoldDB" id="A0A5B2XUQ9"/>
<protein>
    <submittedName>
        <fullName evidence="3">Peptidase S8</fullName>
    </submittedName>
</protein>
<evidence type="ECO:0000313" key="4">
    <source>
        <dbReference type="Proteomes" id="UP000323454"/>
    </source>
</evidence>
<dbReference type="OrthoDB" id="151889at2"/>
<name>A0A5B2XUQ9_9PSEU</name>
<evidence type="ECO:0000256" key="1">
    <source>
        <dbReference type="SAM" id="SignalP"/>
    </source>
</evidence>
<feature type="signal peptide" evidence="1">
    <location>
        <begin position="1"/>
        <end position="28"/>
    </location>
</feature>
<dbReference type="GO" id="GO:0006508">
    <property type="term" value="P:proteolysis"/>
    <property type="evidence" value="ECO:0007669"/>
    <property type="project" value="InterPro"/>
</dbReference>
<reference evidence="3 4" key="2">
    <citation type="submission" date="2019-09" db="EMBL/GenBank/DDBJ databases">
        <authorList>
            <person name="Jin C."/>
        </authorList>
    </citation>
    <scope>NUCLEOTIDE SEQUENCE [LARGE SCALE GENOMIC DNA]</scope>
    <source>
        <strain evidence="3 4">AN110305</strain>
    </source>
</reference>
<dbReference type="InterPro" id="IPR036852">
    <property type="entry name" value="Peptidase_S8/S53_dom_sf"/>
</dbReference>
<reference evidence="3 4" key="1">
    <citation type="submission" date="2019-09" db="EMBL/GenBank/DDBJ databases">
        <title>Goodfellowia gen. nov., a new genus of the Pseudonocardineae related to Actinoalloteichus, containing Goodfellowia coeruleoviolacea gen. nov., comb. nov. gen. nov., comb. nov.</title>
        <authorList>
            <person name="Labeda D."/>
        </authorList>
    </citation>
    <scope>NUCLEOTIDE SEQUENCE [LARGE SCALE GENOMIC DNA]</scope>
    <source>
        <strain evidence="3 4">AN110305</strain>
    </source>
</reference>
<dbReference type="GO" id="GO:0008240">
    <property type="term" value="F:tripeptidyl-peptidase activity"/>
    <property type="evidence" value="ECO:0007669"/>
    <property type="project" value="TreeGrafter"/>
</dbReference>
<keyword evidence="4" id="KW-1185">Reference proteome</keyword>
<accession>A0A5B2XUQ9</accession>
<dbReference type="GO" id="GO:0004252">
    <property type="term" value="F:serine-type endopeptidase activity"/>
    <property type="evidence" value="ECO:0007669"/>
    <property type="project" value="InterPro"/>
</dbReference>
<sequence length="418" mass="41721">MKHRLLPALAACATIAMSLTVSSTPASAAEPAASPSLSASSTLDFGCAAHGAHQLGCFGKLHARRASNGRLAPLTTPGPVGLGPADLQSAYRTGGLSASGRTVAIVDAQDDPNAEADLAVYRNAYGLPACTTANGCFHKVNQNGQAAPLPAADPGWAEEISLDLDMVSATCPSCHILLVEADSPNTDPLMTAVDTAAGTPGVVAISNSYGGAEDSTILAADTHLSHSNVAITASSGDSGYGVSWPASSQYVTAVGGTSLTRATNARGWTESTWSGAGSGCSAFEPKPGWQHDTGCANRTVADVSAVADPATGLGVYDTYNTCGTSFFCDFLISLGLVAGADGWVTVGGTSASSPIIASVYALAGNAVTYGSYPYTHTAGLFDVTTGNNGSCGGSYLCTAGPGYDGPTGLGTPNGTTGF</sequence>
<gene>
    <name evidence="3" type="ORF">F0L68_00460</name>
</gene>
<dbReference type="PANTHER" id="PTHR14218">
    <property type="entry name" value="PROTEASE S8 TRIPEPTIDYL PEPTIDASE I CLN2"/>
    <property type="match status" value="1"/>
</dbReference>
<dbReference type="InterPro" id="IPR030400">
    <property type="entry name" value="Sedolisin_dom"/>
</dbReference>
<evidence type="ECO:0000313" key="3">
    <source>
        <dbReference type="EMBL" id="KAA2267043.1"/>
    </source>
</evidence>
<evidence type="ECO:0000259" key="2">
    <source>
        <dbReference type="PROSITE" id="PS51695"/>
    </source>
</evidence>
<dbReference type="Gene3D" id="3.40.50.200">
    <property type="entry name" value="Peptidase S8/S53 domain"/>
    <property type="match status" value="1"/>
</dbReference>
<dbReference type="SUPFAM" id="SSF52743">
    <property type="entry name" value="Subtilisin-like"/>
    <property type="match status" value="1"/>
</dbReference>
<dbReference type="PANTHER" id="PTHR14218:SF15">
    <property type="entry name" value="TRIPEPTIDYL-PEPTIDASE 1"/>
    <property type="match status" value="1"/>
</dbReference>
<comment type="caution">
    <text evidence="3">The sequence shown here is derived from an EMBL/GenBank/DDBJ whole genome shotgun (WGS) entry which is preliminary data.</text>
</comment>
<feature type="chain" id="PRO_5022782628" evidence="1">
    <location>
        <begin position="29"/>
        <end position="418"/>
    </location>
</feature>
<dbReference type="Proteomes" id="UP000323454">
    <property type="component" value="Unassembled WGS sequence"/>
</dbReference>
<dbReference type="CDD" id="cd04056">
    <property type="entry name" value="Peptidases_S53"/>
    <property type="match status" value="1"/>
</dbReference>